<keyword evidence="5" id="KW-1185">Reference proteome</keyword>
<protein>
    <recommendedName>
        <fullName evidence="3">DUF4232 domain-containing protein</fullName>
    </recommendedName>
</protein>
<evidence type="ECO:0000256" key="2">
    <source>
        <dbReference type="SAM" id="Phobius"/>
    </source>
</evidence>
<evidence type="ECO:0000256" key="1">
    <source>
        <dbReference type="SAM" id="MobiDB-lite"/>
    </source>
</evidence>
<accession>A0ABP8YTB0</accession>
<evidence type="ECO:0000313" key="5">
    <source>
        <dbReference type="Proteomes" id="UP001500121"/>
    </source>
</evidence>
<evidence type="ECO:0000259" key="3">
    <source>
        <dbReference type="Pfam" id="PF14016"/>
    </source>
</evidence>
<comment type="caution">
    <text evidence="4">The sequence shown here is derived from an EMBL/GenBank/DDBJ whole genome shotgun (WGS) entry which is preliminary data.</text>
</comment>
<sequence>MNPPSWNSGNAAKVREELLRRVAEPDTVDGPLVRSDPRRSVAMQWPAILVTAVVLVAVVALSLVAVRLSGDRELPATTGGSSPAVLQDSSPPEQTLPPGKVLGRFTSEDGPNQDHVLRPNGLALATQFICTGEGKYSVFTSGGTGESGDGGCSGGGVGAGGGGVNGTSHVKIRTDPDMTWTYTIVGFTPPKHITPRPIATPTTTGGEPVPYCTGDDLSARFDRISAAAASAIGYEPSGEITFTNTTKRTCALAGYPEVRFLDDGKPLGHNTMNQIDPRRSVVNGLRAVILAPGGSAYSQVNWYKPGDNKQEGPCVARAVTSVDVDLHYDLAASGQTGRFTVPIGRATACLNGAHGALGKYGQIMSTVFVAYSLNQER</sequence>
<keyword evidence="2" id="KW-0472">Membrane</keyword>
<evidence type="ECO:0000313" key="4">
    <source>
        <dbReference type="EMBL" id="GAA4738020.1"/>
    </source>
</evidence>
<proteinExistence type="predicted"/>
<organism evidence="4 5">
    <name type="scientific">Amnibacterium soli</name>
    <dbReference type="NCBI Taxonomy" id="1282736"/>
    <lineage>
        <taxon>Bacteria</taxon>
        <taxon>Bacillati</taxon>
        <taxon>Actinomycetota</taxon>
        <taxon>Actinomycetes</taxon>
        <taxon>Micrococcales</taxon>
        <taxon>Microbacteriaceae</taxon>
        <taxon>Amnibacterium</taxon>
    </lineage>
</organism>
<gene>
    <name evidence="4" type="ORF">GCM10025783_05670</name>
</gene>
<feature type="region of interest" description="Disordered" evidence="1">
    <location>
        <begin position="73"/>
        <end position="114"/>
    </location>
</feature>
<dbReference type="Pfam" id="PF14016">
    <property type="entry name" value="DUF4232"/>
    <property type="match status" value="1"/>
</dbReference>
<reference evidence="5" key="1">
    <citation type="journal article" date="2019" name="Int. J. Syst. Evol. Microbiol.">
        <title>The Global Catalogue of Microorganisms (GCM) 10K type strain sequencing project: providing services to taxonomists for standard genome sequencing and annotation.</title>
        <authorList>
            <consortium name="The Broad Institute Genomics Platform"/>
            <consortium name="The Broad Institute Genome Sequencing Center for Infectious Disease"/>
            <person name="Wu L."/>
            <person name="Ma J."/>
        </authorList>
    </citation>
    <scope>NUCLEOTIDE SEQUENCE [LARGE SCALE GENOMIC DNA]</scope>
    <source>
        <strain evidence="5">JCM 19015</strain>
    </source>
</reference>
<feature type="domain" description="DUF4232" evidence="3">
    <location>
        <begin position="212"/>
        <end position="320"/>
    </location>
</feature>
<name>A0ABP8YTB0_9MICO</name>
<dbReference type="EMBL" id="BAABLP010000001">
    <property type="protein sequence ID" value="GAA4738020.1"/>
    <property type="molecule type" value="Genomic_DNA"/>
</dbReference>
<keyword evidence="2" id="KW-0812">Transmembrane</keyword>
<dbReference type="RefSeq" id="WP_345479421.1">
    <property type="nucleotide sequence ID" value="NZ_BAABLP010000001.1"/>
</dbReference>
<dbReference type="InterPro" id="IPR025326">
    <property type="entry name" value="DUF4232"/>
</dbReference>
<keyword evidence="2" id="KW-1133">Transmembrane helix</keyword>
<feature type="transmembrane region" description="Helical" evidence="2">
    <location>
        <begin position="45"/>
        <end position="66"/>
    </location>
</feature>
<dbReference type="Proteomes" id="UP001500121">
    <property type="component" value="Unassembled WGS sequence"/>
</dbReference>